<comment type="caution">
    <text evidence="1">The sequence shown here is derived from an EMBL/GenBank/DDBJ whole genome shotgun (WGS) entry which is preliminary data.</text>
</comment>
<accession>A0A1E7YUG3</accession>
<dbReference type="InterPro" id="IPR021505">
    <property type="entry name" value="Phage_B3_Orf6"/>
</dbReference>
<dbReference type="EMBL" id="MAYS01000601">
    <property type="protein sequence ID" value="OFC58156.1"/>
    <property type="molecule type" value="Genomic_DNA"/>
</dbReference>
<protein>
    <submittedName>
        <fullName evidence="1">Sulfate transporter</fullName>
    </submittedName>
</protein>
<dbReference type="Proteomes" id="UP000243534">
    <property type="component" value="Unassembled WGS sequence"/>
</dbReference>
<proteinExistence type="predicted"/>
<organism evidence="1 2">
    <name type="scientific">Candidatus Erwinia dacicola</name>
    <dbReference type="NCBI Taxonomy" id="252393"/>
    <lineage>
        <taxon>Bacteria</taxon>
        <taxon>Pseudomonadati</taxon>
        <taxon>Pseudomonadota</taxon>
        <taxon>Gammaproteobacteria</taxon>
        <taxon>Enterobacterales</taxon>
        <taxon>Erwiniaceae</taxon>
        <taxon>Erwinia</taxon>
    </lineage>
</organism>
<evidence type="ECO:0000313" key="1">
    <source>
        <dbReference type="EMBL" id="OFC58156.1"/>
    </source>
</evidence>
<dbReference type="RefSeq" id="WP_070135941.1">
    <property type="nucleotide sequence ID" value="NZ_MAYS01000601.1"/>
</dbReference>
<dbReference type="OrthoDB" id="7554786at2"/>
<reference evidence="1 2" key="1">
    <citation type="submission" date="2016-07" db="EMBL/GenBank/DDBJ databases">
        <authorList>
            <person name="Yuval B."/>
        </authorList>
    </citation>
    <scope>NUCLEOTIDE SEQUENCE [LARGE SCALE GENOMIC DNA]</scope>
    <source>
        <strain evidence="1 2">IL</strain>
    </source>
</reference>
<name>A0A1E7YUG3_9GAMM</name>
<dbReference type="AlphaFoldDB" id="A0A1E7YUG3"/>
<dbReference type="Pfam" id="PF11363">
    <property type="entry name" value="DUF3164"/>
    <property type="match status" value="1"/>
</dbReference>
<sequence length="220" mass="24631">MSTNTANKDADIKVPDGFWMDARGALIPESVIKPVDKERDALVKALVERAKPLQEALRKFKEDAFADIQALFADIQALIDLSAEQYGAKVGGRKGNVTMYTFDGRFKVQRAMQEHIAFDERIQAAKALIDACVAEWTQDARPELLAIIDRAFSTDKEGEINPGRVLQLRRHEITDPRWLEAMNALSEAVQVVGSKSYIRLYEHIGDTDQYRPISLDVAGV</sequence>
<evidence type="ECO:0000313" key="2">
    <source>
        <dbReference type="Proteomes" id="UP000243534"/>
    </source>
</evidence>
<gene>
    <name evidence="1" type="ORF">BBW68_03265</name>
</gene>